<dbReference type="Pfam" id="PF03927">
    <property type="entry name" value="NapD"/>
    <property type="match status" value="1"/>
</dbReference>
<keyword evidence="1" id="KW-0963">Cytoplasm</keyword>
<evidence type="ECO:0000313" key="2">
    <source>
        <dbReference type="EMBL" id="AII15034.1"/>
    </source>
</evidence>
<dbReference type="eggNOG" id="COG3062">
    <property type="taxonomic scope" value="Bacteria"/>
</dbReference>
<evidence type="ECO:0000256" key="1">
    <source>
        <dbReference type="HAMAP-Rule" id="MF_02200"/>
    </source>
</evidence>
<keyword evidence="3" id="KW-1185">Reference proteome</keyword>
<dbReference type="OrthoDB" id="5362399at2"/>
<dbReference type="Gene3D" id="3.30.70.920">
    <property type="match status" value="1"/>
</dbReference>
<dbReference type="KEGG" id="caj:CIG1485E_1200"/>
<comment type="subcellular location">
    <subcellularLocation>
        <location evidence="1">Cytoplasm</location>
    </subcellularLocation>
</comment>
<comment type="function">
    <text evidence="1">Chaperone for NapA, the catalytic subunit of the periplasmic nitrate reductase. It binds directly and specifically to the twin-arginine signal peptide of NapA, preventing premature interaction with the Tat translocase and premature export.</text>
</comment>
<protein>
    <recommendedName>
        <fullName evidence="1">Chaperone NapD</fullName>
    </recommendedName>
    <alternativeName>
        <fullName evidence="1">NapA signal peptide-binding chaperone NapD</fullName>
    </alternativeName>
</protein>
<dbReference type="GO" id="GO:0051224">
    <property type="term" value="P:negative regulation of protein transport"/>
    <property type="evidence" value="ECO:0007669"/>
    <property type="project" value="UniProtKB-UniRule"/>
</dbReference>
<evidence type="ECO:0000313" key="3">
    <source>
        <dbReference type="Proteomes" id="UP000028486"/>
    </source>
</evidence>
<dbReference type="EMBL" id="CP009043">
    <property type="protein sequence ID" value="AII15034.1"/>
    <property type="molecule type" value="Genomic_DNA"/>
</dbReference>
<dbReference type="HAMAP" id="MF_02200">
    <property type="entry name" value="NapD"/>
    <property type="match status" value="1"/>
</dbReference>
<dbReference type="STRING" id="1244531.CIG2463D_1291"/>
<dbReference type="HOGENOM" id="CLU_155794_0_1_7"/>
<name>A0A076FGT8_9BACT</name>
<dbReference type="AlphaFoldDB" id="A0A076FGT8"/>
<keyword evidence="1" id="KW-0143">Chaperone</keyword>
<comment type="subunit">
    <text evidence="1">Interacts with the cytoplasmic NapA precursor.</text>
</comment>
<dbReference type="GO" id="GO:0005737">
    <property type="term" value="C:cytoplasm"/>
    <property type="evidence" value="ECO:0007669"/>
    <property type="project" value="UniProtKB-SubCell"/>
</dbReference>
<dbReference type="PATRIC" id="fig|1244531.5.peg.1302"/>
<dbReference type="RefSeq" id="WP_038454620.1">
    <property type="nucleotide sequence ID" value="NZ_CP009043.1"/>
</dbReference>
<gene>
    <name evidence="1 2" type="primary">napD</name>
    <name evidence="2" type="ORF">CIG1485E_1200</name>
</gene>
<sequence>MNISSLVVNVADLSMIDNIKAKICEIKNCEVVACENDKIVVTIEAKNFDEEIKSYKIIERLQGISTVSMVYSYQDLDEEIEKSNNNKIGEIVRKLDSADSKDVVYHGNPII</sequence>
<reference evidence="3" key="1">
    <citation type="journal article" date="2014" name="Genome Announc.">
        <title>Complete Genome Sequence of Campylobacter iguaniorum Strain 1485ET, Isolated from a Bearded Dragon (Pogona vitticeps).</title>
        <authorList>
            <person name="Gilbert M.J."/>
            <person name="Miller W.G."/>
            <person name="Yee E."/>
            <person name="Kik M."/>
            <person name="Wagenaar J.A."/>
            <person name="Duim B."/>
        </authorList>
    </citation>
    <scope>NUCLEOTIDE SEQUENCE [LARGE SCALE GENOMIC DNA]</scope>
    <source>
        <strain evidence="3">1485E</strain>
    </source>
</reference>
<dbReference type="Proteomes" id="UP000028486">
    <property type="component" value="Chromosome"/>
</dbReference>
<proteinExistence type="inferred from homology"/>
<organism evidence="2 3">
    <name type="scientific">Campylobacter iguaniorum</name>
    <dbReference type="NCBI Taxonomy" id="1244531"/>
    <lineage>
        <taxon>Bacteria</taxon>
        <taxon>Pseudomonadati</taxon>
        <taxon>Campylobacterota</taxon>
        <taxon>Epsilonproteobacteria</taxon>
        <taxon>Campylobacterales</taxon>
        <taxon>Campylobacteraceae</taxon>
        <taxon>Campylobacter</taxon>
    </lineage>
</organism>
<dbReference type="GO" id="GO:0005048">
    <property type="term" value="F:signal sequence binding"/>
    <property type="evidence" value="ECO:0007669"/>
    <property type="project" value="UniProtKB-UniRule"/>
</dbReference>
<dbReference type="InterPro" id="IPR005623">
    <property type="entry name" value="Chaperone_NapD_NO3_reduct"/>
</dbReference>
<accession>A0A076FGT8</accession>
<comment type="similarity">
    <text evidence="1">Belongs to the NapD family.</text>
</comment>